<gene>
    <name evidence="1" type="ORF">HMPREF0542_10384</name>
</gene>
<dbReference type="Proteomes" id="UP000004099">
    <property type="component" value="Unassembled WGS sequence"/>
</dbReference>
<accession>E7FNA7</accession>
<name>E7FNA7_9LACO</name>
<comment type="caution">
    <text evidence="1">The sequence shown here is derived from an EMBL/GenBank/DDBJ whole genome shotgun (WGS) entry which is preliminary data.</text>
</comment>
<evidence type="ECO:0000313" key="1">
    <source>
        <dbReference type="EMBL" id="EFZ35506.1"/>
    </source>
</evidence>
<reference evidence="1 2" key="1">
    <citation type="submission" date="2011-01" db="EMBL/GenBank/DDBJ databases">
        <authorList>
            <person name="Muzny D."/>
            <person name="Qin X."/>
            <person name="Buhay C."/>
            <person name="Dugan-Rocha S."/>
            <person name="Ding Y."/>
            <person name="Chen G."/>
            <person name="Hawes A."/>
            <person name="Holder M."/>
            <person name="Jhangiani S."/>
            <person name="Johnson A."/>
            <person name="Khan Z."/>
            <person name="Li Z."/>
            <person name="Liu W."/>
            <person name="Liu X."/>
            <person name="Perez L."/>
            <person name="Shen H."/>
            <person name="Wang Q."/>
            <person name="Watt J."/>
            <person name="Xi L."/>
            <person name="Xin Y."/>
            <person name="Zhou J."/>
            <person name="Deng J."/>
            <person name="Jiang H."/>
            <person name="Liu Y."/>
            <person name="Qu J."/>
            <person name="Song X.-Z."/>
            <person name="Zhang L."/>
            <person name="Villasana D."/>
            <person name="Johnson A."/>
            <person name="Liu J."/>
            <person name="Liyanage D."/>
            <person name="Lorensuhewa L."/>
            <person name="Robinson T."/>
            <person name="Song A."/>
            <person name="Song B.-B."/>
            <person name="Dinh H."/>
            <person name="Thornton R."/>
            <person name="Coyle M."/>
            <person name="Francisco L."/>
            <person name="Jackson L."/>
            <person name="Javaid M."/>
            <person name="Korchina V."/>
            <person name="Kovar C."/>
            <person name="Mata R."/>
            <person name="Mathew T."/>
            <person name="Ngo R."/>
            <person name="Nguyen L."/>
            <person name="Nguyen N."/>
            <person name="Okwuonu G."/>
            <person name="Ongeri F."/>
            <person name="Pham C."/>
            <person name="Simmons D."/>
            <person name="Wilczek-Boney K."/>
            <person name="Hale W."/>
            <person name="Jakkamsetti A."/>
            <person name="Pham P."/>
            <person name="Ruth R."/>
            <person name="San Lucas F."/>
            <person name="Warren J."/>
            <person name="Zhang J."/>
            <person name="Zhao Z."/>
            <person name="Zhou C."/>
            <person name="Zhu D."/>
            <person name="Lee S."/>
            <person name="Bess C."/>
            <person name="Blankenburg K."/>
            <person name="Forbes L."/>
            <person name="Fu Q."/>
            <person name="Gubbala S."/>
            <person name="Hirani K."/>
            <person name="Jayaseelan J.C."/>
            <person name="Lara F."/>
            <person name="Munidasa M."/>
            <person name="Palculict T."/>
            <person name="Patil S."/>
            <person name="Pu L.-L."/>
            <person name="Saada N."/>
            <person name="Tang L."/>
            <person name="Weissenberger G."/>
            <person name="Zhu Y."/>
            <person name="Hemphill L."/>
            <person name="Shang Y."/>
            <person name="Youmans B."/>
            <person name="Ayvaz T."/>
            <person name="Ross M."/>
            <person name="Santibanez J."/>
            <person name="Aqrawi P."/>
            <person name="Gross S."/>
            <person name="Joshi V."/>
            <person name="Fowler G."/>
            <person name="Nazareth L."/>
            <person name="Reid J."/>
            <person name="Worley K."/>
            <person name="Petrosino J."/>
            <person name="Highlander S."/>
            <person name="Gibbs R."/>
        </authorList>
    </citation>
    <scope>NUCLEOTIDE SEQUENCE [LARGE SCALE GENOMIC DNA]</scope>
    <source>
        <strain evidence="1 2">ATCC 25644</strain>
    </source>
</reference>
<dbReference type="AlphaFoldDB" id="E7FNA7"/>
<organism evidence="1 2">
    <name type="scientific">Ligilactobacillus ruminis ATCC 25644</name>
    <dbReference type="NCBI Taxonomy" id="525362"/>
    <lineage>
        <taxon>Bacteria</taxon>
        <taxon>Bacillati</taxon>
        <taxon>Bacillota</taxon>
        <taxon>Bacilli</taxon>
        <taxon>Lactobacillales</taxon>
        <taxon>Lactobacillaceae</taxon>
        <taxon>Ligilactobacillus</taxon>
    </lineage>
</organism>
<dbReference type="EMBL" id="ACGS02000022">
    <property type="protein sequence ID" value="EFZ35506.1"/>
    <property type="molecule type" value="Genomic_DNA"/>
</dbReference>
<evidence type="ECO:0000313" key="2">
    <source>
        <dbReference type="Proteomes" id="UP000004099"/>
    </source>
</evidence>
<protein>
    <submittedName>
        <fullName evidence="1">Uncharacterized protein</fullName>
    </submittedName>
</protein>
<dbReference type="HOGENOM" id="CLU_3253385_0_0_9"/>
<proteinExistence type="predicted"/>
<sequence length="42" mass="5084">MRIFLKCRALKEIFQKKRKIVTVKKAWTANEALHFHYANHLT</sequence>